<dbReference type="GeneID" id="91147510"/>
<proteinExistence type="predicted"/>
<evidence type="ECO:0000313" key="2">
    <source>
        <dbReference type="Proteomes" id="UP001549077"/>
    </source>
</evidence>
<protein>
    <submittedName>
        <fullName evidence="1">Uncharacterized protein</fullName>
    </submittedName>
</protein>
<dbReference type="RefSeq" id="WP_168301732.1">
    <property type="nucleotide sequence ID" value="NZ_CP071604.1"/>
</dbReference>
<reference evidence="1 2" key="1">
    <citation type="submission" date="2024-06" db="EMBL/GenBank/DDBJ databases">
        <title>Genomic Encyclopedia of Type Strains, Phase IV (KMG-IV): sequencing the most valuable type-strain genomes for metagenomic binning, comparative biology and taxonomic classification.</title>
        <authorList>
            <person name="Goeker M."/>
        </authorList>
    </citation>
    <scope>NUCLEOTIDE SEQUENCE [LARGE SCALE GENOMIC DNA]</scope>
    <source>
        <strain evidence="1 2">DSM 29288</strain>
    </source>
</reference>
<dbReference type="Proteomes" id="UP001549077">
    <property type="component" value="Unassembled WGS sequence"/>
</dbReference>
<comment type="caution">
    <text evidence="1">The sequence shown here is derived from an EMBL/GenBank/DDBJ whole genome shotgun (WGS) entry which is preliminary data.</text>
</comment>
<sequence>MPIRRRTNLRRAGEVEAWSGYFQSGCDFFDDLAAIGLTEDTAEPLAEETWRRIGLEVIEHIENLHRNFYPPPRPFWAEENFGPAAKAGKRRR</sequence>
<evidence type="ECO:0000313" key="1">
    <source>
        <dbReference type="EMBL" id="MET3759162.1"/>
    </source>
</evidence>
<keyword evidence="2" id="KW-1185">Reference proteome</keyword>
<name>A0ABV2MV67_9HYPH</name>
<gene>
    <name evidence="1" type="ORF">ABID08_006546</name>
</gene>
<accession>A0ABV2MV67</accession>
<organism evidence="1 2">
    <name type="scientific">Rhizobium binae</name>
    <dbReference type="NCBI Taxonomy" id="1138190"/>
    <lineage>
        <taxon>Bacteria</taxon>
        <taxon>Pseudomonadati</taxon>
        <taxon>Pseudomonadota</taxon>
        <taxon>Alphaproteobacteria</taxon>
        <taxon>Hyphomicrobiales</taxon>
        <taxon>Rhizobiaceae</taxon>
        <taxon>Rhizobium/Agrobacterium group</taxon>
        <taxon>Rhizobium</taxon>
    </lineage>
</organism>
<dbReference type="EMBL" id="JBEPMY010000046">
    <property type="protein sequence ID" value="MET3759162.1"/>
    <property type="molecule type" value="Genomic_DNA"/>
</dbReference>